<dbReference type="EMBL" id="CAADEY010000018">
    <property type="protein sequence ID" value="VFJ47436.1"/>
    <property type="molecule type" value="Genomic_DNA"/>
</dbReference>
<accession>A0A450S6C9</accession>
<proteinExistence type="predicted"/>
<protein>
    <submittedName>
        <fullName evidence="1">Uncharacterized protein</fullName>
    </submittedName>
</protein>
<reference evidence="1" key="1">
    <citation type="submission" date="2019-02" db="EMBL/GenBank/DDBJ databases">
        <authorList>
            <person name="Gruber-Vodicka R. H."/>
            <person name="Seah K. B. B."/>
        </authorList>
    </citation>
    <scope>NUCLEOTIDE SEQUENCE</scope>
    <source>
        <strain evidence="1">BECK_DK161</strain>
    </source>
</reference>
<evidence type="ECO:0000313" key="1">
    <source>
        <dbReference type="EMBL" id="VFJ47436.1"/>
    </source>
</evidence>
<name>A0A450S6C9_9GAMM</name>
<organism evidence="1">
    <name type="scientific">Candidatus Kentrum sp. DK</name>
    <dbReference type="NCBI Taxonomy" id="2126562"/>
    <lineage>
        <taxon>Bacteria</taxon>
        <taxon>Pseudomonadati</taxon>
        <taxon>Pseudomonadota</taxon>
        <taxon>Gammaproteobacteria</taxon>
        <taxon>Candidatus Kentrum</taxon>
    </lineage>
</organism>
<dbReference type="AlphaFoldDB" id="A0A450S6C9"/>
<gene>
    <name evidence="1" type="ORF">BECKDK2373C_GA0170839_101830</name>
</gene>
<sequence>MIFRFHTQMWWKLHDPIANCLVNRKKNEEHTMTAITAFDPSSLRKPCKTRVLTKYRQSP</sequence>